<sequence length="39" mass="3909">MDGADDPQDVIPPAFDAGEVDPAAGGFLEGAEHTVATPK</sequence>
<gene>
    <name evidence="2" type="ORF">FHS42_006979</name>
</gene>
<dbReference type="Proteomes" id="UP000588098">
    <property type="component" value="Unassembled WGS sequence"/>
</dbReference>
<evidence type="ECO:0000256" key="1">
    <source>
        <dbReference type="SAM" id="MobiDB-lite"/>
    </source>
</evidence>
<feature type="region of interest" description="Disordered" evidence="1">
    <location>
        <begin position="1"/>
        <end position="25"/>
    </location>
</feature>
<dbReference type="EMBL" id="JACHJL010000029">
    <property type="protein sequence ID" value="MBB5939881.1"/>
    <property type="molecule type" value="Genomic_DNA"/>
</dbReference>
<evidence type="ECO:0000313" key="3">
    <source>
        <dbReference type="Proteomes" id="UP000588098"/>
    </source>
</evidence>
<name>A0A7W9QGK2_9ACTN</name>
<protein>
    <submittedName>
        <fullName evidence="2">Uncharacterized protein</fullName>
    </submittedName>
</protein>
<dbReference type="AlphaFoldDB" id="A0A7W9QGK2"/>
<accession>A0A7W9QGK2</accession>
<keyword evidence="3" id="KW-1185">Reference proteome</keyword>
<evidence type="ECO:0000313" key="2">
    <source>
        <dbReference type="EMBL" id="MBB5939881.1"/>
    </source>
</evidence>
<proteinExistence type="predicted"/>
<reference evidence="2 3" key="1">
    <citation type="submission" date="2020-08" db="EMBL/GenBank/DDBJ databases">
        <title>Genomic Encyclopedia of Type Strains, Phase III (KMG-III): the genomes of soil and plant-associated and newly described type strains.</title>
        <authorList>
            <person name="Whitman W."/>
        </authorList>
    </citation>
    <scope>NUCLEOTIDE SEQUENCE [LARGE SCALE GENOMIC DNA]</scope>
    <source>
        <strain evidence="2 3">CECT 8305</strain>
    </source>
</reference>
<organism evidence="2 3">
    <name type="scientific">Streptomyces zagrosensis</name>
    <dbReference type="NCBI Taxonomy" id="1042984"/>
    <lineage>
        <taxon>Bacteria</taxon>
        <taxon>Bacillati</taxon>
        <taxon>Actinomycetota</taxon>
        <taxon>Actinomycetes</taxon>
        <taxon>Kitasatosporales</taxon>
        <taxon>Streptomycetaceae</taxon>
        <taxon>Streptomyces</taxon>
    </lineage>
</organism>
<comment type="caution">
    <text evidence="2">The sequence shown here is derived from an EMBL/GenBank/DDBJ whole genome shotgun (WGS) entry which is preliminary data.</text>
</comment>